<evidence type="ECO:0000313" key="3">
    <source>
        <dbReference type="Proteomes" id="UP000033423"/>
    </source>
</evidence>
<proteinExistence type="predicted"/>
<reference evidence="2 3" key="1">
    <citation type="submission" date="2015-02" db="EMBL/GenBank/DDBJ databases">
        <title>Single-cell genomics of uncultivated deep-branching MTB reveals a conserved set of magnetosome genes.</title>
        <authorList>
            <person name="Kolinko S."/>
            <person name="Richter M."/>
            <person name="Glockner F.O."/>
            <person name="Brachmann A."/>
            <person name="Schuler D."/>
        </authorList>
    </citation>
    <scope>NUCLEOTIDE SEQUENCE [LARGE SCALE GENOMIC DNA]</scope>
    <source>
        <strain evidence="2">TM-1</strain>
    </source>
</reference>
<name>A0A0F3GKQ6_9BACT</name>
<feature type="domain" description="Carbohydrate binding" evidence="1">
    <location>
        <begin position="78"/>
        <end position="170"/>
    </location>
</feature>
<keyword evidence="3" id="KW-1185">Reference proteome</keyword>
<dbReference type="InterPro" id="IPR048758">
    <property type="entry name" value="CBM30"/>
</dbReference>
<dbReference type="Pfam" id="PF21582">
    <property type="entry name" value="CBM30"/>
    <property type="match status" value="1"/>
</dbReference>
<dbReference type="AlphaFoldDB" id="A0A0F3GKQ6"/>
<gene>
    <name evidence="2" type="ORF">MBAV_005304</name>
</gene>
<accession>A0A0F3GKQ6</accession>
<protein>
    <submittedName>
        <fullName evidence="2">Secreted protein</fullName>
    </submittedName>
</protein>
<dbReference type="Gene3D" id="2.60.120.430">
    <property type="entry name" value="Galactose-binding lectin"/>
    <property type="match status" value="1"/>
</dbReference>
<dbReference type="EMBL" id="LACI01002292">
    <property type="protein sequence ID" value="KJU82505.1"/>
    <property type="molecule type" value="Genomic_DNA"/>
</dbReference>
<dbReference type="Proteomes" id="UP000033423">
    <property type="component" value="Unassembled WGS sequence"/>
</dbReference>
<evidence type="ECO:0000259" key="1">
    <source>
        <dbReference type="Pfam" id="PF21582"/>
    </source>
</evidence>
<sequence length="213" mass="24101">MKGKLLTFSLVLAIISVVGIVSTVLAGEPKPKPKKAGKDLVIYSQQRSVIPYLKCNLPSSEQFVKVDKTGIHWKWKNKSNDWCWWGIQDLPTNDIKPYLENGYLVIEFKGEYMGRSPEVSFIDKSNDKTSMVKFEGNFTEGEDTTAKGATVKIPLKKFFGEEEEFRPAEPSEIFELKFDAEYNSVRGELSISYIAIITDIAITTDGKKEEKKD</sequence>
<comment type="caution">
    <text evidence="2">The sequence shown here is derived from an EMBL/GenBank/DDBJ whole genome shotgun (WGS) entry which is preliminary data.</text>
</comment>
<organism evidence="2 3">
    <name type="scientific">Candidatus Magnetobacterium bavaricum</name>
    <dbReference type="NCBI Taxonomy" id="29290"/>
    <lineage>
        <taxon>Bacteria</taxon>
        <taxon>Pseudomonadati</taxon>
        <taxon>Nitrospirota</taxon>
        <taxon>Thermodesulfovibrionia</taxon>
        <taxon>Thermodesulfovibrionales</taxon>
        <taxon>Candidatus Magnetobacteriaceae</taxon>
        <taxon>Candidatus Magnetobacterium</taxon>
    </lineage>
</organism>
<evidence type="ECO:0000313" key="2">
    <source>
        <dbReference type="EMBL" id="KJU82505.1"/>
    </source>
</evidence>